<proteinExistence type="predicted"/>
<comment type="caution">
    <text evidence="1">The sequence shown here is derived from an EMBL/GenBank/DDBJ whole genome shotgun (WGS) entry which is preliminary data.</text>
</comment>
<organism evidence="1 2">
    <name type="scientific">Rotaria sordida</name>
    <dbReference type="NCBI Taxonomy" id="392033"/>
    <lineage>
        <taxon>Eukaryota</taxon>
        <taxon>Metazoa</taxon>
        <taxon>Spiralia</taxon>
        <taxon>Gnathifera</taxon>
        <taxon>Rotifera</taxon>
        <taxon>Eurotatoria</taxon>
        <taxon>Bdelloidea</taxon>
        <taxon>Philodinida</taxon>
        <taxon>Philodinidae</taxon>
        <taxon>Rotaria</taxon>
    </lineage>
</organism>
<gene>
    <name evidence="1" type="ORF">JBS370_LOCUS39049</name>
</gene>
<evidence type="ECO:0000313" key="1">
    <source>
        <dbReference type="EMBL" id="CAF4260318.1"/>
    </source>
</evidence>
<dbReference type="Proteomes" id="UP000663836">
    <property type="component" value="Unassembled WGS sequence"/>
</dbReference>
<dbReference type="EMBL" id="CAJOBD010024579">
    <property type="protein sequence ID" value="CAF4260318.1"/>
    <property type="molecule type" value="Genomic_DNA"/>
</dbReference>
<accession>A0A820F9J8</accession>
<evidence type="ECO:0000313" key="2">
    <source>
        <dbReference type="Proteomes" id="UP000663836"/>
    </source>
</evidence>
<name>A0A820F9J8_9BILA</name>
<sequence>MPTTFLRDFVSEHHLETAFSMDDHQLVLPENSNGLPLSIDNDALSSLTISFDFKILRKIENDTDKKLDILLITLESTELFSVQISISKIENEIRTAIVFDLKERQMIIYFNNECRKFHIAFEIPKMKNLGIWKYALSEEHIQRLFTYGLFYVAMDYQQLKEHRKRANTITFSKNQQQFVSELLVPFNEPFEENIWEKKKKEIDVDESKYFKTIAGTDESVVQLFGNKTYLVLDKSADPWYEYTLILDICIPNWPTNNEQLSFVIFGISKAI</sequence>
<reference evidence="1" key="1">
    <citation type="submission" date="2021-02" db="EMBL/GenBank/DDBJ databases">
        <authorList>
            <person name="Nowell W R."/>
        </authorList>
    </citation>
    <scope>NUCLEOTIDE SEQUENCE</scope>
</reference>
<protein>
    <submittedName>
        <fullName evidence="1">Uncharacterized protein</fullName>
    </submittedName>
</protein>
<dbReference type="AlphaFoldDB" id="A0A820F9J8"/>